<dbReference type="SUPFAM" id="SSF52540">
    <property type="entry name" value="P-loop containing nucleoside triphosphate hydrolases"/>
    <property type="match status" value="1"/>
</dbReference>
<dbReference type="RefSeq" id="WP_002626184.1">
    <property type="nucleotide sequence ID" value="NZ_ANAH02000008.1"/>
</dbReference>
<feature type="domain" description="Bacterial transcriptional activator" evidence="2">
    <location>
        <begin position="93"/>
        <end position="225"/>
    </location>
</feature>
<dbReference type="Proteomes" id="UP000011682">
    <property type="component" value="Unassembled WGS sequence"/>
</dbReference>
<evidence type="ECO:0000259" key="2">
    <source>
        <dbReference type="SMART" id="SM01043"/>
    </source>
</evidence>
<evidence type="ECO:0000256" key="1">
    <source>
        <dbReference type="SAM" id="MobiDB-lite"/>
    </source>
</evidence>
<dbReference type="InterPro" id="IPR051677">
    <property type="entry name" value="AfsR-DnrI-RedD_regulator"/>
</dbReference>
<reference evidence="3" key="1">
    <citation type="submission" date="2013-05" db="EMBL/GenBank/DDBJ databases">
        <title>Genome assembly of Cystobacter fuscus DSM 2262.</title>
        <authorList>
            <person name="Sharma G."/>
            <person name="Khatri I."/>
            <person name="Kaur C."/>
            <person name="Mayilraj S."/>
            <person name="Subramanian S."/>
        </authorList>
    </citation>
    <scope>NUCLEOTIDE SEQUENCE [LARGE SCALE GENOMIC DNA]</scope>
    <source>
        <strain evidence="3">DSM 2262</strain>
    </source>
</reference>
<feature type="region of interest" description="Disordered" evidence="1">
    <location>
        <begin position="217"/>
        <end position="244"/>
    </location>
</feature>
<organism evidence="3 4">
    <name type="scientific">Cystobacter fuscus (strain ATCC 25194 / DSM 2262 / NBRC 100088 / M29)</name>
    <dbReference type="NCBI Taxonomy" id="1242864"/>
    <lineage>
        <taxon>Bacteria</taxon>
        <taxon>Pseudomonadati</taxon>
        <taxon>Myxococcota</taxon>
        <taxon>Myxococcia</taxon>
        <taxon>Myxococcales</taxon>
        <taxon>Cystobacterineae</taxon>
        <taxon>Archangiaceae</taxon>
        <taxon>Cystobacter</taxon>
    </lineage>
</organism>
<dbReference type="Gene3D" id="1.25.40.10">
    <property type="entry name" value="Tetratricopeptide repeat domain"/>
    <property type="match status" value="1"/>
</dbReference>
<dbReference type="InterPro" id="IPR027417">
    <property type="entry name" value="P-loop_NTPase"/>
</dbReference>
<dbReference type="Pfam" id="PF03704">
    <property type="entry name" value="BTAD"/>
    <property type="match status" value="1"/>
</dbReference>
<evidence type="ECO:0000313" key="3">
    <source>
        <dbReference type="EMBL" id="EPX61946.1"/>
    </source>
</evidence>
<accession>S9PFU2</accession>
<sequence length="605" mass="67562">MGETRIELLGGARILEERHKSRPLERKTAAFLAYLALEGETARGTLAGLLWPESREATARNNLSQLLRRLGELLGESGVEGRKTVRLRDDLRVDVRELVRGQPSWLESPGSELLAGLNYDDCEALEDWLRATRPRVTGLQRKALEEQLRLEEREGRMTLALEAAQRMLVLEPTSEETFRHLMRLHHRMGNRDAALRVWRQCEEVLARELGIRPSAETSRLAGELERQPTVQPSAGPERKVPPLTVVHPPVLAGREREWAKLEAAHAARRPTFVLGPAGVGKSRLIGDFARSRGRSLLLTSRPGDINVPFSTHARGLRTLLRHNPGLVLEPWVRRELSRLVPELGPEPLPLPVTPEETARLFSAVLHMARQALRELDVLVFDDAQYSDSGSSELSFYLLAQLEEDMLARRFPWILLSERTDETLWKGERIHMQVEAGLAELIQLEPLALPEVRTLLRGMNEPRLEEMAEDIVRYTGGNPLFIVETARHLIESNSLGGRFPEGMPPPGRARYIIQNRLESLSPEALRLAQLLAVARADVGLELAAEVLEVSVARLVEAWRELEEGALVRGAWFSHNLVGEAVLTGLPASVHTLLATRLGRAGSAPGP</sequence>
<comment type="caution">
    <text evidence="3">The sequence shown here is derived from an EMBL/GenBank/DDBJ whole genome shotgun (WGS) entry which is preliminary data.</text>
</comment>
<dbReference type="PANTHER" id="PTHR35807">
    <property type="entry name" value="TRANSCRIPTIONAL REGULATOR REDD-RELATED"/>
    <property type="match status" value="1"/>
</dbReference>
<keyword evidence="4" id="KW-1185">Reference proteome</keyword>
<protein>
    <recommendedName>
        <fullName evidence="2">Bacterial transcriptional activator domain-containing protein</fullName>
    </recommendedName>
</protein>
<dbReference type="InterPro" id="IPR041664">
    <property type="entry name" value="AAA_16"/>
</dbReference>
<dbReference type="eggNOG" id="COG3629">
    <property type="taxonomic scope" value="Bacteria"/>
</dbReference>
<dbReference type="InterPro" id="IPR005158">
    <property type="entry name" value="BTAD"/>
</dbReference>
<name>S9PFU2_CYSF2</name>
<dbReference type="SUPFAM" id="SSF48452">
    <property type="entry name" value="TPR-like"/>
    <property type="match status" value="1"/>
</dbReference>
<dbReference type="EMBL" id="ANAH02000008">
    <property type="protein sequence ID" value="EPX61946.1"/>
    <property type="molecule type" value="Genomic_DNA"/>
</dbReference>
<dbReference type="Gene3D" id="3.40.50.300">
    <property type="entry name" value="P-loop containing nucleotide triphosphate hydrolases"/>
    <property type="match status" value="1"/>
</dbReference>
<gene>
    <name evidence="3" type="ORF">D187_009849</name>
</gene>
<dbReference type="OrthoDB" id="5377673at2"/>
<dbReference type="eggNOG" id="COG3899">
    <property type="taxonomic scope" value="Bacteria"/>
</dbReference>
<dbReference type="SMART" id="SM01043">
    <property type="entry name" value="BTAD"/>
    <property type="match status" value="1"/>
</dbReference>
<dbReference type="Pfam" id="PF13191">
    <property type="entry name" value="AAA_16"/>
    <property type="match status" value="1"/>
</dbReference>
<proteinExistence type="predicted"/>
<evidence type="ECO:0000313" key="4">
    <source>
        <dbReference type="Proteomes" id="UP000011682"/>
    </source>
</evidence>
<dbReference type="AlphaFoldDB" id="S9PFU2"/>
<dbReference type="InterPro" id="IPR011990">
    <property type="entry name" value="TPR-like_helical_dom_sf"/>
</dbReference>